<gene>
    <name evidence="1" type="ORF">SBA1_940027</name>
</gene>
<evidence type="ECO:0000313" key="2">
    <source>
        <dbReference type="Proteomes" id="UP000238701"/>
    </source>
</evidence>
<reference evidence="2" key="1">
    <citation type="submission" date="2018-02" db="EMBL/GenBank/DDBJ databases">
        <authorList>
            <person name="Hausmann B."/>
        </authorList>
    </citation>
    <scope>NUCLEOTIDE SEQUENCE [LARGE SCALE GENOMIC DNA]</scope>
    <source>
        <strain evidence="2">Peat soil MAG SbA1</strain>
    </source>
</reference>
<evidence type="ECO:0000313" key="1">
    <source>
        <dbReference type="EMBL" id="SPF49749.1"/>
    </source>
</evidence>
<name>A0A2U3LDB5_9BACT</name>
<accession>A0A2U3LDB5</accession>
<dbReference type="OrthoDB" id="128593at2"/>
<sequence length="194" mass="21310">MIFGFNTDVKHSDTIYHVQSEAREGERLLQTQVFVRGRCIGKKATSYAGKADEAPLGDAQKEQRLREQHRLVLDAIREGKLDSVLDRPEPEVLAPVKELEVEWLNAGSVHADRALTMQLRVTEGGAAAPGARLVFRFARPGAAPFYTQAVADSGGSAEIKIEVEEAALPDASLLVQANFEGRTATRKFVLRRAE</sequence>
<protein>
    <submittedName>
        <fullName evidence="1">Uncharacterized protein</fullName>
    </submittedName>
</protein>
<dbReference type="Proteomes" id="UP000238701">
    <property type="component" value="Unassembled WGS sequence"/>
</dbReference>
<dbReference type="AlphaFoldDB" id="A0A2U3LDB5"/>
<dbReference type="EMBL" id="OMOD01000193">
    <property type="protein sequence ID" value="SPF49749.1"/>
    <property type="molecule type" value="Genomic_DNA"/>
</dbReference>
<organism evidence="1 2">
    <name type="scientific">Candidatus Sulfotelmatobacter kueseliae</name>
    <dbReference type="NCBI Taxonomy" id="2042962"/>
    <lineage>
        <taxon>Bacteria</taxon>
        <taxon>Pseudomonadati</taxon>
        <taxon>Acidobacteriota</taxon>
        <taxon>Terriglobia</taxon>
        <taxon>Terriglobales</taxon>
        <taxon>Candidatus Korobacteraceae</taxon>
        <taxon>Candidatus Sulfotelmatobacter</taxon>
    </lineage>
</organism>
<proteinExistence type="predicted"/>